<dbReference type="EMBL" id="JAAFYZ010000103">
    <property type="protein sequence ID" value="MBS2550444.1"/>
    <property type="molecule type" value="Genomic_DNA"/>
</dbReference>
<feature type="transmembrane region" description="Helical" evidence="6">
    <location>
        <begin position="341"/>
        <end position="361"/>
    </location>
</feature>
<keyword evidence="9" id="KW-1185">Reference proteome</keyword>
<keyword evidence="3 6" id="KW-0812">Transmembrane</keyword>
<feature type="transmembrane region" description="Helical" evidence="6">
    <location>
        <begin position="367"/>
        <end position="392"/>
    </location>
</feature>
<comment type="subcellular location">
    <subcellularLocation>
        <location evidence="1">Cell membrane</location>
        <topology evidence="1">Multi-pass membrane protein</topology>
    </subcellularLocation>
</comment>
<feature type="transmembrane region" description="Helical" evidence="6">
    <location>
        <begin position="208"/>
        <end position="225"/>
    </location>
</feature>
<sequence>MAEAATLGTPPAVAPKPALIRRELAALLVLAVSSGFQQGYFVPLFPIVTDRYRIGVAALAWTVTAPALVAVVATPVLGVLGDRLGHARVLRATACAVAAGAMLIAFAPDYPVLLCGRVLQGLLAGFLPLMFALIRARHSAEDTRRAIAHLSGALLSGVLIGNVCASKLQTVALSVAAVGAVMGVVMLWRVPERGTRPRLTPEAAGVDWWGAVLLAAGLVPILLALHEGAAWGWRSLPVIGCVAAGMSSLVTWAVVERRRAAPLIDVRRLFRPRLLPVFVLGWCVHFVVIGGQISYTTYFTARGGLGLSASAVGPILLPAFSAMALLSALTARIGKAIGYRAALVLGAALLLAGAGGVLVRHGSGADFAVLLALAGAGMGLIAGAGRILVIDAVRPEEVATSEGLFELLITLGAAVGSAGYAAILSSGANSDGSGGYQAAWSVGAAVAATGLIAATVLACRRGRDEA</sequence>
<keyword evidence="4 6" id="KW-1133">Transmembrane helix</keyword>
<feature type="transmembrane region" description="Helical" evidence="6">
    <location>
        <begin position="54"/>
        <end position="77"/>
    </location>
</feature>
<dbReference type="Gene3D" id="1.20.1250.20">
    <property type="entry name" value="MFS general substrate transporter like domains"/>
    <property type="match status" value="2"/>
</dbReference>
<keyword evidence="2" id="KW-0813">Transport</keyword>
<feature type="transmembrane region" description="Helical" evidence="6">
    <location>
        <begin position="307"/>
        <end position="329"/>
    </location>
</feature>
<feature type="transmembrane region" description="Helical" evidence="6">
    <location>
        <begin position="438"/>
        <end position="459"/>
    </location>
</feature>
<keyword evidence="5 6" id="KW-0472">Membrane</keyword>
<dbReference type="InterPro" id="IPR011701">
    <property type="entry name" value="MFS"/>
</dbReference>
<dbReference type="PROSITE" id="PS50850">
    <property type="entry name" value="MFS"/>
    <property type="match status" value="1"/>
</dbReference>
<evidence type="ECO:0000256" key="4">
    <source>
        <dbReference type="ARBA" id="ARBA00022989"/>
    </source>
</evidence>
<evidence type="ECO:0000259" key="7">
    <source>
        <dbReference type="PROSITE" id="PS50850"/>
    </source>
</evidence>
<organism evidence="8 9">
    <name type="scientific">Catenulispora pinistramenti</name>
    <dbReference type="NCBI Taxonomy" id="2705254"/>
    <lineage>
        <taxon>Bacteria</taxon>
        <taxon>Bacillati</taxon>
        <taxon>Actinomycetota</taxon>
        <taxon>Actinomycetes</taxon>
        <taxon>Catenulisporales</taxon>
        <taxon>Catenulisporaceae</taxon>
        <taxon>Catenulispora</taxon>
    </lineage>
</organism>
<accession>A0ABS5KWQ7</accession>
<gene>
    <name evidence="8" type="ORF">KGQ19_26595</name>
</gene>
<proteinExistence type="predicted"/>
<dbReference type="InterPro" id="IPR036259">
    <property type="entry name" value="MFS_trans_sf"/>
</dbReference>
<evidence type="ECO:0000256" key="5">
    <source>
        <dbReference type="ARBA" id="ARBA00023136"/>
    </source>
</evidence>
<dbReference type="Pfam" id="PF07690">
    <property type="entry name" value="MFS_1"/>
    <property type="match status" value="1"/>
</dbReference>
<evidence type="ECO:0000313" key="8">
    <source>
        <dbReference type="EMBL" id="MBS2550444.1"/>
    </source>
</evidence>
<evidence type="ECO:0000313" key="9">
    <source>
        <dbReference type="Proteomes" id="UP000730482"/>
    </source>
</evidence>
<feature type="transmembrane region" description="Helical" evidence="6">
    <location>
        <begin position="171"/>
        <end position="188"/>
    </location>
</feature>
<feature type="transmembrane region" description="Helical" evidence="6">
    <location>
        <begin position="146"/>
        <end position="165"/>
    </location>
</feature>
<reference evidence="8 9" key="1">
    <citation type="submission" date="2020-02" db="EMBL/GenBank/DDBJ databases">
        <title>Acidophilic actinobacteria isolated from forest soil.</title>
        <authorList>
            <person name="Golinska P."/>
        </authorList>
    </citation>
    <scope>NUCLEOTIDE SEQUENCE [LARGE SCALE GENOMIC DNA]</scope>
    <source>
        <strain evidence="8 9">NL8</strain>
    </source>
</reference>
<dbReference type="SUPFAM" id="SSF103473">
    <property type="entry name" value="MFS general substrate transporter"/>
    <property type="match status" value="2"/>
</dbReference>
<evidence type="ECO:0000256" key="6">
    <source>
        <dbReference type="SAM" id="Phobius"/>
    </source>
</evidence>
<dbReference type="InterPro" id="IPR020846">
    <property type="entry name" value="MFS_dom"/>
</dbReference>
<feature type="transmembrane region" description="Helical" evidence="6">
    <location>
        <begin position="89"/>
        <end position="106"/>
    </location>
</feature>
<protein>
    <submittedName>
        <fullName evidence="8">MFS transporter</fullName>
    </submittedName>
</protein>
<evidence type="ECO:0000256" key="2">
    <source>
        <dbReference type="ARBA" id="ARBA00022448"/>
    </source>
</evidence>
<feature type="transmembrane region" description="Helical" evidence="6">
    <location>
        <begin position="274"/>
        <end position="295"/>
    </location>
</feature>
<evidence type="ECO:0000256" key="3">
    <source>
        <dbReference type="ARBA" id="ARBA00022692"/>
    </source>
</evidence>
<dbReference type="RefSeq" id="WP_212013216.1">
    <property type="nucleotide sequence ID" value="NZ_JAAFYZ010000103.1"/>
</dbReference>
<dbReference type="PANTHER" id="PTHR42718:SF9">
    <property type="entry name" value="MAJOR FACILITATOR SUPERFAMILY MULTIDRUG TRANSPORTER MFSC"/>
    <property type="match status" value="1"/>
</dbReference>
<comment type="caution">
    <text evidence="8">The sequence shown here is derived from an EMBL/GenBank/DDBJ whole genome shotgun (WGS) entry which is preliminary data.</text>
</comment>
<feature type="domain" description="Major facilitator superfamily (MFS) profile" evidence="7">
    <location>
        <begin position="23"/>
        <end position="462"/>
    </location>
</feature>
<feature type="transmembrane region" description="Helical" evidence="6">
    <location>
        <begin position="118"/>
        <end position="134"/>
    </location>
</feature>
<feature type="transmembrane region" description="Helical" evidence="6">
    <location>
        <begin position="24"/>
        <end position="42"/>
    </location>
</feature>
<evidence type="ECO:0000256" key="1">
    <source>
        <dbReference type="ARBA" id="ARBA00004651"/>
    </source>
</evidence>
<name>A0ABS5KWQ7_9ACTN</name>
<feature type="transmembrane region" description="Helical" evidence="6">
    <location>
        <begin position="404"/>
        <end position="426"/>
    </location>
</feature>
<dbReference type="Proteomes" id="UP000730482">
    <property type="component" value="Unassembled WGS sequence"/>
</dbReference>
<feature type="transmembrane region" description="Helical" evidence="6">
    <location>
        <begin position="231"/>
        <end position="254"/>
    </location>
</feature>
<dbReference type="PANTHER" id="PTHR42718">
    <property type="entry name" value="MAJOR FACILITATOR SUPERFAMILY MULTIDRUG TRANSPORTER MFSC"/>
    <property type="match status" value="1"/>
</dbReference>